<dbReference type="GO" id="GO:0003677">
    <property type="term" value="F:DNA binding"/>
    <property type="evidence" value="ECO:0007669"/>
    <property type="project" value="InterPro"/>
</dbReference>
<name>A0AAU8G7U9_9MICO</name>
<dbReference type="Pfam" id="PF01381">
    <property type="entry name" value="HTH_3"/>
    <property type="match status" value="1"/>
</dbReference>
<protein>
    <submittedName>
        <fullName evidence="2">Helix-turn-helix transcriptional regulator</fullName>
    </submittedName>
</protein>
<dbReference type="EMBL" id="CP159290">
    <property type="protein sequence ID" value="XCH32118.1"/>
    <property type="molecule type" value="Genomic_DNA"/>
</dbReference>
<dbReference type="CDD" id="cd00093">
    <property type="entry name" value="HTH_XRE"/>
    <property type="match status" value="1"/>
</dbReference>
<evidence type="ECO:0000259" key="1">
    <source>
        <dbReference type="PROSITE" id="PS50943"/>
    </source>
</evidence>
<evidence type="ECO:0000313" key="2">
    <source>
        <dbReference type="EMBL" id="XCH32118.1"/>
    </source>
</evidence>
<sequence length="96" mass="10302">MTQTRVRVGTSKTELAGKVGVSAAAIGQYEAGVDSPRPEVLEELARTLKVRPGFFSIGRPLARIDTVNAHFRSLSSARVSDRQKALARPIVAPRCG</sequence>
<dbReference type="PROSITE" id="PS50943">
    <property type="entry name" value="HTH_CROC1"/>
    <property type="match status" value="1"/>
</dbReference>
<accession>A0AAU8G7U9</accession>
<dbReference type="InterPro" id="IPR052345">
    <property type="entry name" value="Rad_response_metalloprotease"/>
</dbReference>
<dbReference type="InterPro" id="IPR010982">
    <property type="entry name" value="Lambda_DNA-bd_dom_sf"/>
</dbReference>
<reference evidence="2" key="1">
    <citation type="submission" date="2024-06" db="EMBL/GenBank/DDBJ databases">
        <title>Complete genome sequence of the cellulolytic actinobacterium, Cellulosimicrobium ES-005.</title>
        <authorList>
            <person name="Matthews C.T."/>
            <person name="Underwood K.D."/>
            <person name="Ghanchi K.M."/>
            <person name="Fields S.D."/>
            <person name="Gardner S.G."/>
        </authorList>
    </citation>
    <scope>NUCLEOTIDE SEQUENCE</scope>
    <source>
        <strain evidence="2">ES-005</strain>
    </source>
</reference>
<dbReference type="PANTHER" id="PTHR43236">
    <property type="entry name" value="ANTITOXIN HIGA1"/>
    <property type="match status" value="1"/>
</dbReference>
<dbReference type="SUPFAM" id="SSF47413">
    <property type="entry name" value="lambda repressor-like DNA-binding domains"/>
    <property type="match status" value="1"/>
</dbReference>
<dbReference type="SMART" id="SM00530">
    <property type="entry name" value="HTH_XRE"/>
    <property type="match status" value="1"/>
</dbReference>
<feature type="domain" description="HTH cro/C1-type" evidence="1">
    <location>
        <begin position="11"/>
        <end position="55"/>
    </location>
</feature>
<gene>
    <name evidence="2" type="ORF">ABRQ22_03005</name>
</gene>
<dbReference type="AlphaFoldDB" id="A0AAU8G7U9"/>
<proteinExistence type="predicted"/>
<dbReference type="Gene3D" id="1.10.260.40">
    <property type="entry name" value="lambda repressor-like DNA-binding domains"/>
    <property type="match status" value="1"/>
</dbReference>
<dbReference type="RefSeq" id="WP_353709495.1">
    <property type="nucleotide sequence ID" value="NZ_CP159290.1"/>
</dbReference>
<organism evidence="2">
    <name type="scientific">Cellulosimicrobium sp. ES-005</name>
    <dbReference type="NCBI Taxonomy" id="3163031"/>
    <lineage>
        <taxon>Bacteria</taxon>
        <taxon>Bacillati</taxon>
        <taxon>Actinomycetota</taxon>
        <taxon>Actinomycetes</taxon>
        <taxon>Micrococcales</taxon>
        <taxon>Promicromonosporaceae</taxon>
        <taxon>Cellulosimicrobium</taxon>
    </lineage>
</organism>
<dbReference type="PANTHER" id="PTHR43236:SF1">
    <property type="entry name" value="BLL7220 PROTEIN"/>
    <property type="match status" value="1"/>
</dbReference>
<dbReference type="InterPro" id="IPR001387">
    <property type="entry name" value="Cro/C1-type_HTH"/>
</dbReference>